<name>A0ABV7T817_9GAMM</name>
<keyword evidence="3" id="KW-1185">Reference proteome</keyword>
<dbReference type="PANTHER" id="PTHR42870:SF1">
    <property type="entry name" value="NON-SPECIFIC LIPID-TRANSFER PROTEIN-LIKE 2"/>
    <property type="match status" value="1"/>
</dbReference>
<dbReference type="RefSeq" id="WP_386366806.1">
    <property type="nucleotide sequence ID" value="NZ_JBHRXZ010000024.1"/>
</dbReference>
<feature type="domain" description="Thiolase C-terminal" evidence="1">
    <location>
        <begin position="243"/>
        <end position="385"/>
    </location>
</feature>
<proteinExistence type="predicted"/>
<dbReference type="EMBL" id="JBHRXZ010000024">
    <property type="protein sequence ID" value="MFC3609344.1"/>
    <property type="molecule type" value="Genomic_DNA"/>
</dbReference>
<dbReference type="Pfam" id="PF22691">
    <property type="entry name" value="Thiolase_C_1"/>
    <property type="match status" value="1"/>
</dbReference>
<dbReference type="PROSITE" id="PS51257">
    <property type="entry name" value="PROKAR_LIPOPROTEIN"/>
    <property type="match status" value="1"/>
</dbReference>
<dbReference type="Gene3D" id="3.40.47.10">
    <property type="match status" value="1"/>
</dbReference>
<dbReference type="SUPFAM" id="SSF53901">
    <property type="entry name" value="Thiolase-like"/>
    <property type="match status" value="2"/>
</dbReference>
<dbReference type="InterPro" id="IPR016039">
    <property type="entry name" value="Thiolase-like"/>
</dbReference>
<evidence type="ECO:0000313" key="2">
    <source>
        <dbReference type="EMBL" id="MFC3609344.1"/>
    </source>
</evidence>
<accession>A0ABV7T817</accession>
<organism evidence="2 3">
    <name type="scientific">Stutzerimonas tarimensis</name>
    <dbReference type="NCBI Taxonomy" id="1507735"/>
    <lineage>
        <taxon>Bacteria</taxon>
        <taxon>Pseudomonadati</taxon>
        <taxon>Pseudomonadota</taxon>
        <taxon>Gammaproteobacteria</taxon>
        <taxon>Pseudomonadales</taxon>
        <taxon>Pseudomonadaceae</taxon>
        <taxon>Stutzerimonas</taxon>
    </lineage>
</organism>
<dbReference type="PANTHER" id="PTHR42870">
    <property type="entry name" value="ACETYL-COA C-ACETYLTRANSFERASE"/>
    <property type="match status" value="1"/>
</dbReference>
<sequence>MSMHELRGQFAIAGVGTFGCGIAEGYTDMELLARAAQQAVADAGLTMRDIDGLCTASASATMWSMPVVEYLGIRPTFLDGSMIGGSSFIAHLLPAMLALQAGQCNAVLVCYGSAQRSATFGRREVVASRRFLDPQPYEMPYEPMLPLSAYALAASRHMYEFGTTREQLAEVAVAARAWARLNPEAFSRDPLTIDDVLNAKPISDPLTVRDCCLVTDGGGAYVLVRADRARDLAKKPVYVLGNGTAVWNRQISSMEDLTVTAARDSGRAAFAMAGLGPADIQVAQLYDAFTINTLLFLEDLGFCAKGEAGAFVENGGIAPGGRLPVNTNGGGLSWGHPGMYGIFALIEAVRQLRGECGQRQVGADTAVVHGNGGTLSSQSTALLGTAATL</sequence>
<gene>
    <name evidence="2" type="ORF">ACFOMF_16330</name>
</gene>
<reference evidence="3" key="1">
    <citation type="journal article" date="2019" name="Int. J. Syst. Evol. Microbiol.">
        <title>The Global Catalogue of Microorganisms (GCM) 10K type strain sequencing project: providing services to taxonomists for standard genome sequencing and annotation.</title>
        <authorList>
            <consortium name="The Broad Institute Genomics Platform"/>
            <consortium name="The Broad Institute Genome Sequencing Center for Infectious Disease"/>
            <person name="Wu L."/>
            <person name="Ma J."/>
        </authorList>
    </citation>
    <scope>NUCLEOTIDE SEQUENCE [LARGE SCALE GENOMIC DNA]</scope>
    <source>
        <strain evidence="3">KCTC 42447</strain>
    </source>
</reference>
<dbReference type="NCBIfam" id="NF004811">
    <property type="entry name" value="PRK06158.1"/>
    <property type="match status" value="1"/>
</dbReference>
<evidence type="ECO:0000259" key="1">
    <source>
        <dbReference type="Pfam" id="PF22691"/>
    </source>
</evidence>
<dbReference type="InterPro" id="IPR002155">
    <property type="entry name" value="Thiolase"/>
</dbReference>
<dbReference type="CDD" id="cd00829">
    <property type="entry name" value="SCP-x_thiolase"/>
    <property type="match status" value="1"/>
</dbReference>
<dbReference type="PIRSF" id="PIRSF000429">
    <property type="entry name" value="Ac-CoA_Ac_transf"/>
    <property type="match status" value="1"/>
</dbReference>
<evidence type="ECO:0000313" key="3">
    <source>
        <dbReference type="Proteomes" id="UP001595630"/>
    </source>
</evidence>
<dbReference type="Proteomes" id="UP001595630">
    <property type="component" value="Unassembled WGS sequence"/>
</dbReference>
<comment type="caution">
    <text evidence="2">The sequence shown here is derived from an EMBL/GenBank/DDBJ whole genome shotgun (WGS) entry which is preliminary data.</text>
</comment>
<protein>
    <submittedName>
        <fullName evidence="2">Thiolase</fullName>
    </submittedName>
</protein>
<dbReference type="InterPro" id="IPR055140">
    <property type="entry name" value="Thiolase_C_2"/>
</dbReference>